<dbReference type="AlphaFoldDB" id="A0A9P5WXF2"/>
<comment type="caution">
    <text evidence="2">The sequence shown here is derived from an EMBL/GenBank/DDBJ whole genome shotgun (WGS) entry which is preliminary data.</text>
</comment>
<evidence type="ECO:0000313" key="3">
    <source>
        <dbReference type="Proteomes" id="UP000807342"/>
    </source>
</evidence>
<reference evidence="2" key="1">
    <citation type="submission" date="2020-11" db="EMBL/GenBank/DDBJ databases">
        <authorList>
            <consortium name="DOE Joint Genome Institute"/>
            <person name="Ahrendt S."/>
            <person name="Riley R."/>
            <person name="Andreopoulos W."/>
            <person name="Labutti K."/>
            <person name="Pangilinan J."/>
            <person name="Ruiz-Duenas F.J."/>
            <person name="Barrasa J.M."/>
            <person name="Sanchez-Garcia M."/>
            <person name="Camarero S."/>
            <person name="Miyauchi S."/>
            <person name="Serrano A."/>
            <person name="Linde D."/>
            <person name="Babiker R."/>
            <person name="Drula E."/>
            <person name="Ayuso-Fernandez I."/>
            <person name="Pacheco R."/>
            <person name="Padilla G."/>
            <person name="Ferreira P."/>
            <person name="Barriuso J."/>
            <person name="Kellner H."/>
            <person name="Castanera R."/>
            <person name="Alfaro M."/>
            <person name="Ramirez L."/>
            <person name="Pisabarro A.G."/>
            <person name="Kuo A."/>
            <person name="Tritt A."/>
            <person name="Lipzen A."/>
            <person name="He G."/>
            <person name="Yan M."/>
            <person name="Ng V."/>
            <person name="Cullen D."/>
            <person name="Martin F."/>
            <person name="Rosso M.-N."/>
            <person name="Henrissat B."/>
            <person name="Hibbett D."/>
            <person name="Martinez A.T."/>
            <person name="Grigoriev I.V."/>
        </authorList>
    </citation>
    <scope>NUCLEOTIDE SEQUENCE</scope>
    <source>
        <strain evidence="2">MF-IS2</strain>
    </source>
</reference>
<keyword evidence="3" id="KW-1185">Reference proteome</keyword>
<evidence type="ECO:0000313" key="2">
    <source>
        <dbReference type="EMBL" id="KAF9440809.1"/>
    </source>
</evidence>
<keyword evidence="1" id="KW-0472">Membrane</keyword>
<protein>
    <submittedName>
        <fullName evidence="2">Uncharacterized protein</fullName>
    </submittedName>
</protein>
<feature type="transmembrane region" description="Helical" evidence="1">
    <location>
        <begin position="137"/>
        <end position="161"/>
    </location>
</feature>
<dbReference type="EMBL" id="MU152251">
    <property type="protein sequence ID" value="KAF9440809.1"/>
    <property type="molecule type" value="Genomic_DNA"/>
</dbReference>
<sequence>MQQVLAKILQTVQWILLATNVPGIQIDVKSSRQLLGLLPLWFQMACHTLHSVMKVEKGKIIFYHASFMDFMQDHQRSRQFCIWKDSGIALWTELTQRLQSVYNDPDIKPYSKSFHTPIQANSENEQKDQGVGAYRHIVMGFFFLYSTLPWGAIAFTAFASINFNKMAELWVHRGHGIPKSIDTLFSHIPEEDCSKIMWSCKDRDRNKFA</sequence>
<keyword evidence="1" id="KW-0812">Transmembrane</keyword>
<name>A0A9P5WXF2_9AGAR</name>
<dbReference type="OrthoDB" id="163438at2759"/>
<organism evidence="2 3">
    <name type="scientific">Macrolepiota fuliginosa MF-IS2</name>
    <dbReference type="NCBI Taxonomy" id="1400762"/>
    <lineage>
        <taxon>Eukaryota</taxon>
        <taxon>Fungi</taxon>
        <taxon>Dikarya</taxon>
        <taxon>Basidiomycota</taxon>
        <taxon>Agaricomycotina</taxon>
        <taxon>Agaricomycetes</taxon>
        <taxon>Agaricomycetidae</taxon>
        <taxon>Agaricales</taxon>
        <taxon>Agaricineae</taxon>
        <taxon>Agaricaceae</taxon>
        <taxon>Macrolepiota</taxon>
    </lineage>
</organism>
<proteinExistence type="predicted"/>
<keyword evidence="1" id="KW-1133">Transmembrane helix</keyword>
<gene>
    <name evidence="2" type="ORF">P691DRAFT_767217</name>
</gene>
<accession>A0A9P5WXF2</accession>
<dbReference type="Proteomes" id="UP000807342">
    <property type="component" value="Unassembled WGS sequence"/>
</dbReference>
<evidence type="ECO:0000256" key="1">
    <source>
        <dbReference type="SAM" id="Phobius"/>
    </source>
</evidence>